<evidence type="ECO:0000259" key="1">
    <source>
        <dbReference type="Pfam" id="PF00501"/>
    </source>
</evidence>
<reference evidence="2 3" key="1">
    <citation type="submission" date="2013-02" db="EMBL/GenBank/DDBJ databases">
        <authorList>
            <person name="Harkins D.M."/>
            <person name="Durkin A.S."/>
            <person name="Brinkac L.M."/>
            <person name="Haft D.H."/>
            <person name="Selengut J.D."/>
            <person name="Sanka R."/>
            <person name="DePew J."/>
            <person name="Purushe J."/>
            <person name="Tulsiani S.M."/>
            <person name="Graham G.C."/>
            <person name="Burns M.-A."/>
            <person name="Dohnt M.F."/>
            <person name="Smythe L.D."/>
            <person name="McKay D.B."/>
            <person name="Craig S.B."/>
            <person name="Vinetz J.M."/>
            <person name="Sutton G.G."/>
            <person name="Nierman W.C."/>
            <person name="Fouts D.E."/>
        </authorList>
    </citation>
    <scope>NUCLEOTIDE SEQUENCE [LARGE SCALE GENOMIC DNA]</scope>
    <source>
        <strain evidence="2 3">LT2186</strain>
    </source>
</reference>
<dbReference type="AlphaFoldDB" id="M3H6W6"/>
<dbReference type="PANTHER" id="PTHR43813:SF1">
    <property type="entry name" value="ACYL-ACTIVATING ENZYME 16, CHLOROPLASTIC-RELATED"/>
    <property type="match status" value="1"/>
</dbReference>
<dbReference type="Gene3D" id="3.40.50.12780">
    <property type="entry name" value="N-terminal domain of ligase-like"/>
    <property type="match status" value="1"/>
</dbReference>
<comment type="caution">
    <text evidence="2">The sequence shown here is derived from an EMBL/GenBank/DDBJ whole genome shotgun (WGS) entry which is preliminary data.</text>
</comment>
<dbReference type="EMBL" id="AFME02000381">
    <property type="protein sequence ID" value="EMG08460.1"/>
    <property type="molecule type" value="Genomic_DNA"/>
</dbReference>
<sequence length="276" mass="31106">MKTILLIDPPTKWKDLENSRALLSGIQFLFLEDALLEGEKSRIKKGDKTYDQRGESLGGKDLATIIYTSGTTGAPKGVMLNHRSFTWGIHQIQEFIPGSYNDRTILFLPPWHIAERLLETTLIAWGASMACSSIPTIPADMQKVKPTVLVSVPRLWEGLYKRIYDTVRKSSPFKQKLFHFAVKMAEITTSLQDTIRDSYATTETENPNQKLLDRFIASVFLLSLVPIKILSNKILERVRNLFGGKIRFALCGAGAMPSHIQFFFEVPESISSKPTE</sequence>
<proteinExistence type="predicted"/>
<dbReference type="PANTHER" id="PTHR43813">
    <property type="entry name" value="ACYL-ACTIVATING ENZYME 16, CHLOROPLASTIC-RELATED"/>
    <property type="match status" value="1"/>
</dbReference>
<dbReference type="BioCyc" id="LINT1001599:G11K9-4514-MONOMER"/>
<dbReference type="InterPro" id="IPR042099">
    <property type="entry name" value="ANL_N_sf"/>
</dbReference>
<dbReference type="InterPro" id="IPR020845">
    <property type="entry name" value="AMP-binding_CS"/>
</dbReference>
<gene>
    <name evidence="2" type="ORF">LEP1GSC151_3237</name>
</gene>
<dbReference type="SUPFAM" id="SSF56801">
    <property type="entry name" value="Acetyl-CoA synthetase-like"/>
    <property type="match status" value="1"/>
</dbReference>
<dbReference type="PRINTS" id="PR00154">
    <property type="entry name" value="AMPBINDING"/>
</dbReference>
<dbReference type="InterPro" id="IPR020459">
    <property type="entry name" value="AMP-binding"/>
</dbReference>
<protein>
    <submittedName>
        <fullName evidence="2">AMP-binding enzyme domain protein</fullName>
    </submittedName>
</protein>
<dbReference type="Proteomes" id="UP000011776">
    <property type="component" value="Unassembled WGS sequence"/>
</dbReference>
<dbReference type="InterPro" id="IPR052987">
    <property type="entry name" value="Chloroplast_AMP-bd_Enzymes"/>
</dbReference>
<organism evidence="2 3">
    <name type="scientific">Leptospira interrogans serovar Grippotyphosa str. LT2186</name>
    <dbReference type="NCBI Taxonomy" id="1001599"/>
    <lineage>
        <taxon>Bacteria</taxon>
        <taxon>Pseudomonadati</taxon>
        <taxon>Spirochaetota</taxon>
        <taxon>Spirochaetia</taxon>
        <taxon>Leptospirales</taxon>
        <taxon>Leptospiraceae</taxon>
        <taxon>Leptospira</taxon>
    </lineage>
</organism>
<dbReference type="InterPro" id="IPR000873">
    <property type="entry name" value="AMP-dep_synth/lig_dom"/>
</dbReference>
<accession>M3H6W6</accession>
<dbReference type="PROSITE" id="PS00455">
    <property type="entry name" value="AMP_BINDING"/>
    <property type="match status" value="1"/>
</dbReference>
<feature type="domain" description="AMP-dependent synthetase/ligase" evidence="1">
    <location>
        <begin position="40"/>
        <end position="264"/>
    </location>
</feature>
<evidence type="ECO:0000313" key="2">
    <source>
        <dbReference type="EMBL" id="EMG08460.1"/>
    </source>
</evidence>
<dbReference type="Pfam" id="PF00501">
    <property type="entry name" value="AMP-binding"/>
    <property type="match status" value="1"/>
</dbReference>
<evidence type="ECO:0000313" key="3">
    <source>
        <dbReference type="Proteomes" id="UP000011776"/>
    </source>
</evidence>
<name>M3H6W6_LEPIR</name>